<dbReference type="OrthoDB" id="348616at2759"/>
<feature type="active site" description="Proton acceptor" evidence="3">
    <location>
        <position position="303"/>
    </location>
</feature>
<evidence type="ECO:0000256" key="4">
    <source>
        <dbReference type="PIRSR" id="PIRSR600407-2"/>
    </source>
</evidence>
<evidence type="ECO:0000256" key="2">
    <source>
        <dbReference type="ARBA" id="ARBA00022801"/>
    </source>
</evidence>
<evidence type="ECO:0000256" key="1">
    <source>
        <dbReference type="ARBA" id="ARBA00009283"/>
    </source>
</evidence>
<dbReference type="GO" id="GO:0009134">
    <property type="term" value="P:nucleoside diphosphate catabolic process"/>
    <property type="evidence" value="ECO:0007669"/>
    <property type="project" value="TreeGrafter"/>
</dbReference>
<keyword evidence="6" id="KW-0812">Transmembrane</keyword>
<dbReference type="VEuPathDB" id="ToxoDB:EAH_00004080"/>
<sequence>MEGLSASAGRSRCRSSWGFSGCVDRTDGVYMMCPNDCLPEEEATGAAAAAGGGGGGTAAGGARGHPSSGVSVHRERREVLEKVSSCSTCCNASSFVAGGSVDCVYLADGSSSSLAVHSLGGGGSAFPFESLYGWLLPVLVLLSVLLLYCVGAPLLLPAREKALDYGVVIDSGSHGSRVNIFSWEQRQYDPHNPLTGPVSLPQLVSVRIYSPGIAAAFEEAEKGRAQLQQMVQDAVASLKAAGVHTPQLGNIPIYLKATAGMRALAQSRRDKIMQQVRQLLHNQTLNPFHFKGDFARVISGEEEALFGWIAVNAERNTLGAPPSETLGALDMGGSSSQIAFSPFFTSVLEDFNSIQLGNTAIRLYSHSFLGYGWADALQRTNVKLAAEAILHNKKNMHTLPAAAAAAAALTTPAAAAEAAEAAAAEAGGGETASGGGGIVKEGRLSPFASVFMRRLKGDWGPLGAPLVLHADHPCFPVGESFSFVLPPIDQEGLRLYVDLPSETLHAALLLMKVDRDTAAQTAAAAAANGIEARHQLQDSEGEDELNENEDRQSNQTQTHSGGPQGGPPAASAASYKTLSAATGDKQQLEMGSSLILPASLTAAPSMEFLAFGQLAKVWVALGLPSSPSLSAWREKTKEICSLDSKGLELYRQQNNITSYSPSSMKKLCWKATWSFALLSRGFGFPLDSQQISFAVPAAAAPAAAADAADAADAAAGGFPNEPPVEAGWALGSMIFDVNHYPWGVPEREDFRFAVVAALALGSTSLAAFLSYLLYTMKERLKQMQDLPHLSTSFI</sequence>
<keyword evidence="2 7" id="KW-0378">Hydrolase</keyword>
<evidence type="ECO:0000313" key="8">
    <source>
        <dbReference type="Proteomes" id="UP000018050"/>
    </source>
</evidence>
<keyword evidence="6" id="KW-1133">Transmembrane helix</keyword>
<dbReference type="InterPro" id="IPR000407">
    <property type="entry name" value="GDA1_CD39_NTPase"/>
</dbReference>
<feature type="binding site" evidence="4">
    <location>
        <begin position="333"/>
        <end position="337"/>
    </location>
    <ligand>
        <name>ATP</name>
        <dbReference type="ChEBI" id="CHEBI:30616"/>
    </ligand>
</feature>
<proteinExistence type="inferred from homology"/>
<dbReference type="AlphaFoldDB" id="U6GP08"/>
<evidence type="ECO:0000256" key="3">
    <source>
        <dbReference type="PIRSR" id="PIRSR600407-1"/>
    </source>
</evidence>
<evidence type="ECO:0000256" key="5">
    <source>
        <dbReference type="SAM" id="MobiDB-lite"/>
    </source>
</evidence>
<keyword evidence="6" id="KW-0472">Membrane</keyword>
<evidence type="ECO:0000256" key="6">
    <source>
        <dbReference type="SAM" id="Phobius"/>
    </source>
</evidence>
<comment type="similarity">
    <text evidence="1">Belongs to the GDA1/CD39 NTPase family.</text>
</comment>
<name>U6GP08_EIMAC</name>
<reference evidence="7" key="1">
    <citation type="submission" date="2013-10" db="EMBL/GenBank/DDBJ databases">
        <title>Genomic analysis of the causative agents of coccidiosis in chickens.</title>
        <authorList>
            <person name="Reid A.J."/>
            <person name="Blake D."/>
            <person name="Billington K."/>
            <person name="Browne H."/>
            <person name="Dunn M."/>
            <person name="Hung S."/>
            <person name="Kawahara F."/>
            <person name="Miranda-Saavedra D."/>
            <person name="Mourier T."/>
            <person name="Nagra H."/>
            <person name="Otto T.D."/>
            <person name="Rawlings N."/>
            <person name="Sanchez A."/>
            <person name="Sanders M."/>
            <person name="Subramaniam C."/>
            <person name="Tay Y."/>
            <person name="Dear P."/>
            <person name="Doerig C."/>
            <person name="Gruber A."/>
            <person name="Parkinson J."/>
            <person name="Shirley M."/>
            <person name="Wan K.L."/>
            <person name="Berriman M."/>
            <person name="Tomley F."/>
            <person name="Pain A."/>
        </authorList>
    </citation>
    <scope>NUCLEOTIDE SEQUENCE</scope>
    <source>
        <strain evidence="7">Houghton</strain>
    </source>
</reference>
<dbReference type="Gene3D" id="3.30.420.40">
    <property type="match status" value="1"/>
</dbReference>
<feature type="region of interest" description="Disordered" evidence="5">
    <location>
        <begin position="529"/>
        <end position="577"/>
    </location>
</feature>
<feature type="transmembrane region" description="Helical" evidence="6">
    <location>
        <begin position="134"/>
        <end position="156"/>
    </location>
</feature>
<dbReference type="Proteomes" id="UP000018050">
    <property type="component" value="Unassembled WGS sequence"/>
</dbReference>
<dbReference type="GO" id="GO:0005524">
    <property type="term" value="F:ATP binding"/>
    <property type="evidence" value="ECO:0007669"/>
    <property type="project" value="UniProtKB-KW"/>
</dbReference>
<protein>
    <submittedName>
        <fullName evidence="7">Ectonucleoside triphosphate diphosphohydrolase, putative</fullName>
    </submittedName>
</protein>
<dbReference type="GO" id="GO:0017110">
    <property type="term" value="F:nucleoside diphosphate phosphatase activity"/>
    <property type="evidence" value="ECO:0007669"/>
    <property type="project" value="TreeGrafter"/>
</dbReference>
<keyword evidence="4" id="KW-0547">Nucleotide-binding</keyword>
<dbReference type="PANTHER" id="PTHR11782:SF83">
    <property type="entry name" value="GUANOSINE-DIPHOSPHATASE"/>
    <property type="match status" value="1"/>
</dbReference>
<reference evidence="7" key="2">
    <citation type="submission" date="2013-10" db="EMBL/GenBank/DDBJ databases">
        <authorList>
            <person name="Aslett M."/>
        </authorList>
    </citation>
    <scope>NUCLEOTIDE SEQUENCE</scope>
    <source>
        <strain evidence="7">Houghton</strain>
    </source>
</reference>
<evidence type="ECO:0000313" key="7">
    <source>
        <dbReference type="EMBL" id="CDI81307.1"/>
    </source>
</evidence>
<dbReference type="RefSeq" id="XP_013248917.1">
    <property type="nucleotide sequence ID" value="XM_013393463.1"/>
</dbReference>
<accession>U6GP08</accession>
<dbReference type="PANTHER" id="PTHR11782">
    <property type="entry name" value="ADENOSINE/GUANOSINE DIPHOSPHATASE"/>
    <property type="match status" value="1"/>
</dbReference>
<dbReference type="GeneID" id="25268478"/>
<keyword evidence="4" id="KW-0067">ATP-binding</keyword>
<dbReference type="Pfam" id="PF01150">
    <property type="entry name" value="GDA1_CD39"/>
    <property type="match status" value="1"/>
</dbReference>
<dbReference type="GO" id="GO:0016020">
    <property type="term" value="C:membrane"/>
    <property type="evidence" value="ECO:0007669"/>
    <property type="project" value="TreeGrafter"/>
</dbReference>
<dbReference type="CDD" id="cd24003">
    <property type="entry name" value="ASKHA_NBD_GDA1_CD39_NTPase"/>
    <property type="match status" value="1"/>
</dbReference>
<gene>
    <name evidence="7" type="ORF">EAH_00004080</name>
</gene>
<feature type="transmembrane region" description="Helical" evidence="6">
    <location>
        <begin position="752"/>
        <end position="774"/>
    </location>
</feature>
<organism evidence="7 8">
    <name type="scientific">Eimeria acervulina</name>
    <name type="common">Coccidian parasite</name>
    <dbReference type="NCBI Taxonomy" id="5801"/>
    <lineage>
        <taxon>Eukaryota</taxon>
        <taxon>Sar</taxon>
        <taxon>Alveolata</taxon>
        <taxon>Apicomplexa</taxon>
        <taxon>Conoidasida</taxon>
        <taxon>Coccidia</taxon>
        <taxon>Eucoccidiorida</taxon>
        <taxon>Eimeriorina</taxon>
        <taxon>Eimeriidae</taxon>
        <taxon>Eimeria</taxon>
    </lineage>
</organism>
<keyword evidence="8" id="KW-1185">Reference proteome</keyword>
<dbReference type="EMBL" id="HG671592">
    <property type="protein sequence ID" value="CDI81307.1"/>
    <property type="molecule type" value="Genomic_DNA"/>
</dbReference>
<dbReference type="Gene3D" id="3.30.420.150">
    <property type="entry name" value="Exopolyphosphatase. Domain 2"/>
    <property type="match status" value="1"/>
</dbReference>